<gene>
    <name evidence="1" type="ORF">SAMN05216247_103279</name>
</gene>
<name>A0A1H3IJ60_9PSED</name>
<dbReference type="Proteomes" id="UP000182902">
    <property type="component" value="Unassembled WGS sequence"/>
</dbReference>
<sequence>MFDARTDIPPMLTDSQMMSMSLQEVTEYMCKRKVAQRNDPAYERERIDELAEFIECHLIDELADQGCVEGFCLNARAGLEREFPKLEAFKESWCAAAARQIWYKYNH</sequence>
<dbReference type="AlphaFoldDB" id="A0A1H3IJ60"/>
<dbReference type="EMBL" id="FNOX01000003">
    <property type="protein sequence ID" value="SDY27816.1"/>
    <property type="molecule type" value="Genomic_DNA"/>
</dbReference>
<accession>A0A1H3IJ60</accession>
<evidence type="ECO:0000313" key="1">
    <source>
        <dbReference type="EMBL" id="SDY27816.1"/>
    </source>
</evidence>
<reference evidence="1 2" key="1">
    <citation type="submission" date="2016-10" db="EMBL/GenBank/DDBJ databases">
        <authorList>
            <person name="de Groot N.N."/>
        </authorList>
    </citation>
    <scope>NUCLEOTIDE SEQUENCE [LARGE SCALE GENOMIC DNA]</scope>
    <source>
        <strain evidence="1 2">ICMP 14252</strain>
    </source>
</reference>
<proteinExistence type="predicted"/>
<organism evidence="1 2">
    <name type="scientific">Pseudomonas salomonii</name>
    <dbReference type="NCBI Taxonomy" id="191391"/>
    <lineage>
        <taxon>Bacteria</taxon>
        <taxon>Pseudomonadati</taxon>
        <taxon>Pseudomonadota</taxon>
        <taxon>Gammaproteobacteria</taxon>
        <taxon>Pseudomonadales</taxon>
        <taxon>Pseudomonadaceae</taxon>
        <taxon>Pseudomonas</taxon>
    </lineage>
</organism>
<dbReference type="RefSeq" id="WP_069788648.1">
    <property type="nucleotide sequence ID" value="NZ_FNOX01000003.1"/>
</dbReference>
<protein>
    <submittedName>
        <fullName evidence="1">Uncharacterized protein</fullName>
    </submittedName>
</protein>
<evidence type="ECO:0000313" key="2">
    <source>
        <dbReference type="Proteomes" id="UP000182902"/>
    </source>
</evidence>